<gene>
    <name evidence="2" type="primary">dhaA</name>
    <name evidence="2" type="ORF">MCEL_06770</name>
</gene>
<dbReference type="NCBIfam" id="NF002043">
    <property type="entry name" value="PRK00870.1"/>
    <property type="match status" value="1"/>
</dbReference>
<sequence length="319" mass="35299">MAVIRTPDERFAVLPDYPFEPRYVEVESRGTGPLRMHYVDEGPPEAPVALLLHGQPTWSYLYRHVIGVLLAAGLRVIAPDHIGYGRSDKLTDPTDYTFDRHIDWLHSAITRLDLSDVTLVVQDWGGPIGLSVLARDPDRFARVVATNTILHTCDPGLAGKLEWPHHAVGDGQVIHQETLLDYVAYYQRSPELVPSFFLDAVAGPLRPDVLAAYDAPFPDRRFTAGLRQMIALIPLTRNDRGAAIGRTTMAALGEWRRPFLTAYSDGDPATRGWDKVFTEHVPGAKGQPHTTVAGAGHFVQEQQGEELGRIIAEFVARTG</sequence>
<reference evidence="2 3" key="1">
    <citation type="journal article" date="2019" name="Emerg. Microbes Infect.">
        <title>Comprehensive subspecies identification of 175 nontuberculous mycobacteria species based on 7547 genomic profiles.</title>
        <authorList>
            <person name="Matsumoto Y."/>
            <person name="Kinjo T."/>
            <person name="Motooka D."/>
            <person name="Nabeya D."/>
            <person name="Jung N."/>
            <person name="Uechi K."/>
            <person name="Horii T."/>
            <person name="Iida T."/>
            <person name="Fujita J."/>
            <person name="Nakamura S."/>
        </authorList>
    </citation>
    <scope>NUCLEOTIDE SEQUENCE [LARGE SCALE GENOMIC DNA]</scope>
    <source>
        <strain evidence="2 3">JCM 18439</strain>
    </source>
</reference>
<dbReference type="AlphaFoldDB" id="A0A1X0BUG9"/>
<dbReference type="Gene3D" id="3.40.50.1820">
    <property type="entry name" value="alpha/beta hydrolase"/>
    <property type="match status" value="1"/>
</dbReference>
<evidence type="ECO:0000313" key="2">
    <source>
        <dbReference type="EMBL" id="BBY42382.1"/>
    </source>
</evidence>
<dbReference type="EMBL" id="AP022591">
    <property type="protein sequence ID" value="BBY42382.1"/>
    <property type="molecule type" value="Genomic_DNA"/>
</dbReference>
<dbReference type="RefSeq" id="WP_083002840.1">
    <property type="nucleotide sequence ID" value="NZ_AP022591.1"/>
</dbReference>
<dbReference type="InterPro" id="IPR000639">
    <property type="entry name" value="Epox_hydrolase-like"/>
</dbReference>
<dbReference type="OrthoDB" id="5431692at2"/>
<protein>
    <submittedName>
        <fullName evidence="2">Haloalkane dehalogenase</fullName>
    </submittedName>
</protein>
<name>A0A1X0BUG9_MYCCF</name>
<dbReference type="PRINTS" id="PR00412">
    <property type="entry name" value="EPOXHYDRLASE"/>
</dbReference>
<keyword evidence="3" id="KW-1185">Reference proteome</keyword>
<proteinExistence type="predicted"/>
<dbReference type="PANTHER" id="PTHR42977">
    <property type="entry name" value="HYDROLASE-RELATED"/>
    <property type="match status" value="1"/>
</dbReference>
<keyword evidence="1" id="KW-0378">Hydrolase</keyword>
<evidence type="ECO:0000256" key="1">
    <source>
        <dbReference type="ARBA" id="ARBA00022801"/>
    </source>
</evidence>
<dbReference type="InterPro" id="IPR051340">
    <property type="entry name" value="Haloalkane_dehalogenase"/>
</dbReference>
<dbReference type="InterPro" id="IPR029058">
    <property type="entry name" value="AB_hydrolase_fold"/>
</dbReference>
<evidence type="ECO:0000313" key="3">
    <source>
        <dbReference type="Proteomes" id="UP000466431"/>
    </source>
</evidence>
<dbReference type="Pfam" id="PF00561">
    <property type="entry name" value="Abhydrolase_1"/>
    <property type="match status" value="1"/>
</dbReference>
<dbReference type="InterPro" id="IPR000073">
    <property type="entry name" value="AB_hydrolase_1"/>
</dbReference>
<dbReference type="KEGG" id="mcee:MCEL_06770"/>
<dbReference type="Proteomes" id="UP000466431">
    <property type="component" value="Chromosome"/>
</dbReference>
<dbReference type="PRINTS" id="PR00111">
    <property type="entry name" value="ABHYDROLASE"/>
</dbReference>
<dbReference type="GO" id="GO:0004301">
    <property type="term" value="F:epoxide hydrolase activity"/>
    <property type="evidence" value="ECO:0007669"/>
    <property type="project" value="TreeGrafter"/>
</dbReference>
<dbReference type="SUPFAM" id="SSF53474">
    <property type="entry name" value="alpha/beta-Hydrolases"/>
    <property type="match status" value="1"/>
</dbReference>
<dbReference type="PANTHER" id="PTHR42977:SF3">
    <property type="entry name" value="AB HYDROLASE-1 DOMAIN-CONTAINING PROTEIN"/>
    <property type="match status" value="1"/>
</dbReference>
<accession>A0A1X0BUG9</accession>
<organism evidence="2 3">
    <name type="scientific">Mycolicibacterium celeriflavum</name>
    <name type="common">Mycobacterium celeriflavum</name>
    <dbReference type="NCBI Taxonomy" id="1249101"/>
    <lineage>
        <taxon>Bacteria</taxon>
        <taxon>Bacillati</taxon>
        <taxon>Actinomycetota</taxon>
        <taxon>Actinomycetes</taxon>
        <taxon>Mycobacteriales</taxon>
        <taxon>Mycobacteriaceae</taxon>
        <taxon>Mycolicibacterium</taxon>
    </lineage>
</organism>
<dbReference type="STRING" id="1249101.BST21_12725"/>